<dbReference type="GO" id="GO:0012505">
    <property type="term" value="C:endomembrane system"/>
    <property type="evidence" value="ECO:0007669"/>
    <property type="project" value="UniProtKB-SubCell"/>
</dbReference>
<dbReference type="InterPro" id="IPR010227">
    <property type="entry name" value="NADH_Q_OxRdtase_chainM/4"/>
</dbReference>
<dbReference type="PANTHER" id="PTHR43507:SF1">
    <property type="entry name" value="NADH-UBIQUINONE OXIDOREDUCTASE CHAIN 4"/>
    <property type="match status" value="1"/>
</dbReference>
<dbReference type="GO" id="GO:0015990">
    <property type="term" value="P:electron transport coupled proton transport"/>
    <property type="evidence" value="ECO:0007669"/>
    <property type="project" value="TreeGrafter"/>
</dbReference>
<keyword evidence="11" id="KW-1185">Reference proteome</keyword>
<evidence type="ECO:0000256" key="3">
    <source>
        <dbReference type="ARBA" id="ARBA00009025"/>
    </source>
</evidence>
<protein>
    <submittedName>
        <fullName evidence="10">NADH-ubiquinone oxidoreductase chain M</fullName>
        <ecNumber evidence="10">1.6.5.3</ecNumber>
    </submittedName>
</protein>
<feature type="transmembrane region" description="Helical" evidence="8">
    <location>
        <begin position="206"/>
        <end position="226"/>
    </location>
</feature>
<reference evidence="10 11" key="1">
    <citation type="submission" date="2015-06" db="EMBL/GenBank/DDBJ databases">
        <title>Draft genome sequence of an Alphaproteobacteria species associated to the Mediterranean sponge Oscarella lobularis.</title>
        <authorList>
            <person name="Jourda C."/>
            <person name="Santini S."/>
            <person name="Claverie J.-M."/>
        </authorList>
    </citation>
    <scope>NUCLEOTIDE SEQUENCE [LARGE SCALE GENOMIC DNA]</scope>
    <source>
        <strain evidence="10">IGS</strain>
    </source>
</reference>
<keyword evidence="10" id="KW-0830">Ubiquinone</keyword>
<dbReference type="AlphaFoldDB" id="A0A0J9EAX6"/>
<dbReference type="STRING" id="1675527.AIOL_000081"/>
<dbReference type="GO" id="GO:0003954">
    <property type="term" value="F:NADH dehydrogenase activity"/>
    <property type="evidence" value="ECO:0007669"/>
    <property type="project" value="TreeGrafter"/>
</dbReference>
<feature type="transmembrane region" description="Helical" evidence="8">
    <location>
        <begin position="31"/>
        <end position="51"/>
    </location>
</feature>
<feature type="transmembrane region" description="Helical" evidence="8">
    <location>
        <begin position="109"/>
        <end position="125"/>
    </location>
</feature>
<feature type="transmembrane region" description="Helical" evidence="8">
    <location>
        <begin position="404"/>
        <end position="423"/>
    </location>
</feature>
<dbReference type="GO" id="GO:0008137">
    <property type="term" value="F:NADH dehydrogenase (ubiquinone) activity"/>
    <property type="evidence" value="ECO:0007669"/>
    <property type="project" value="InterPro"/>
</dbReference>
<feature type="transmembrane region" description="Helical" evidence="8">
    <location>
        <begin position="6"/>
        <end position="24"/>
    </location>
</feature>
<comment type="subcellular location">
    <subcellularLocation>
        <location evidence="2">Endomembrane system</location>
        <topology evidence="2">Multi-pass membrane protein</topology>
    </subcellularLocation>
    <subcellularLocation>
        <location evidence="7">Membrane</location>
        <topology evidence="7">Multi-pass membrane protein</topology>
    </subcellularLocation>
</comment>
<feature type="transmembrane region" description="Helical" evidence="8">
    <location>
        <begin position="452"/>
        <end position="473"/>
    </location>
</feature>
<dbReference type="GO" id="GO:0016020">
    <property type="term" value="C:membrane"/>
    <property type="evidence" value="ECO:0007669"/>
    <property type="project" value="UniProtKB-SubCell"/>
</dbReference>
<dbReference type="InterPro" id="IPR001750">
    <property type="entry name" value="ND/Mrp_TM"/>
</dbReference>
<sequence length="486" mass="51254">MGLLSFILLLPLIGAAAVLLLPSAQKELIRRVALGAAGLSLLGALYLAFGFDTAAGGMQYTENLAWVPEMGMTYALGVDGIALVMVLLTTIITFCCLMATKADIKSPKGFFTWFLLLETAVIGVFCAMDWFLFFMFWEFTLIPMFFLIGVWGGARRDSASLSFFLYTLTGSVAMLLGIVAVYATVADHNFSMAVLAEAGAGLSTEMQIVIFLGFLIGLGVKMPIVPMHGWLPLAHVEAPVPASMFLSAVMLKMGAYGLFRAGVMLPEGLAWFVPILFALGVISLIYGALQALRQTDLKAMVAYSSVSHMGFVLIGLAGAGIAGFTGAVMQMVAHGFVSAALFFLVGVLYERTGTRDIRALSGIGRQVPKLALATSLTLLAAMGLPGFAGFVAEFHVIVGAFEGFGLAVLLISAGVLLTAAYSLRVIAKLFTGRPDPRHGAIGDLNASETATAVPLVGLLLLLGIIPGLALIYVSPTIAEIVTMIGR</sequence>
<feature type="transmembrane region" description="Helical" evidence="8">
    <location>
        <begin position="331"/>
        <end position="349"/>
    </location>
</feature>
<accession>A0A0J9EAX6</accession>
<comment type="similarity">
    <text evidence="3">Belongs to the complex I subunit 4 family.</text>
</comment>
<dbReference type="GO" id="GO:0048039">
    <property type="term" value="F:ubiquinone binding"/>
    <property type="evidence" value="ECO:0007669"/>
    <property type="project" value="TreeGrafter"/>
</dbReference>
<evidence type="ECO:0000256" key="1">
    <source>
        <dbReference type="ARBA" id="ARBA00002378"/>
    </source>
</evidence>
<evidence type="ECO:0000259" key="9">
    <source>
        <dbReference type="Pfam" id="PF00361"/>
    </source>
</evidence>
<evidence type="ECO:0000313" key="11">
    <source>
        <dbReference type="Proteomes" id="UP000037178"/>
    </source>
</evidence>
<dbReference type="Pfam" id="PF00361">
    <property type="entry name" value="Proton_antipo_M"/>
    <property type="match status" value="1"/>
</dbReference>
<evidence type="ECO:0000256" key="7">
    <source>
        <dbReference type="RuleBase" id="RU000320"/>
    </source>
</evidence>
<feature type="transmembrane region" description="Helical" evidence="8">
    <location>
        <begin position="271"/>
        <end position="289"/>
    </location>
</feature>
<dbReference type="GO" id="GO:0042773">
    <property type="term" value="P:ATP synthesis coupled electron transport"/>
    <property type="evidence" value="ECO:0007669"/>
    <property type="project" value="InterPro"/>
</dbReference>
<proteinExistence type="inferred from homology"/>
<dbReference type="PATRIC" id="fig|1675527.3.peg.102"/>
<evidence type="ECO:0000256" key="5">
    <source>
        <dbReference type="ARBA" id="ARBA00022989"/>
    </source>
</evidence>
<keyword evidence="5 8" id="KW-1133">Transmembrane helix</keyword>
<feature type="domain" description="NADH:quinone oxidoreductase/Mrp antiporter transmembrane" evidence="9">
    <location>
        <begin position="127"/>
        <end position="416"/>
    </location>
</feature>
<dbReference type="EMBL" id="LFTY01000001">
    <property type="protein sequence ID" value="KMW59932.1"/>
    <property type="molecule type" value="Genomic_DNA"/>
</dbReference>
<feature type="transmembrane region" description="Helical" evidence="8">
    <location>
        <begin position="131"/>
        <end position="151"/>
    </location>
</feature>
<evidence type="ECO:0000256" key="4">
    <source>
        <dbReference type="ARBA" id="ARBA00022692"/>
    </source>
</evidence>
<dbReference type="Proteomes" id="UP000037178">
    <property type="component" value="Unassembled WGS sequence"/>
</dbReference>
<feature type="transmembrane region" description="Helical" evidence="8">
    <location>
        <begin position="370"/>
        <end position="392"/>
    </location>
</feature>
<dbReference type="PANTHER" id="PTHR43507">
    <property type="entry name" value="NADH-UBIQUINONE OXIDOREDUCTASE CHAIN 4"/>
    <property type="match status" value="1"/>
</dbReference>
<dbReference type="OrthoDB" id="9768329at2"/>
<dbReference type="PRINTS" id="PR01437">
    <property type="entry name" value="NUOXDRDTASE4"/>
</dbReference>
<dbReference type="RefSeq" id="WP_049641076.1">
    <property type="nucleotide sequence ID" value="NZ_LFTY01000001.1"/>
</dbReference>
<feature type="transmembrane region" description="Helical" evidence="8">
    <location>
        <begin position="301"/>
        <end position="325"/>
    </location>
</feature>
<keyword evidence="6 8" id="KW-0472">Membrane</keyword>
<keyword evidence="4 7" id="KW-0812">Transmembrane</keyword>
<gene>
    <name evidence="10" type="ORF">AIOL_000081</name>
</gene>
<evidence type="ECO:0000256" key="8">
    <source>
        <dbReference type="SAM" id="Phobius"/>
    </source>
</evidence>
<comment type="function">
    <text evidence="1">NDH-1 shuttles electrons from NADH, via FMN and iron-sulfur (Fe-S) centers, to quinones in the respiratory chain. The immediate electron acceptor for the enzyme in this species is believed to be ubiquinone. Couples the redox reaction to proton translocation (for every two electrons transferred, four hydrogen ions are translocated across the cytoplasmic membrane), and thus conserves the redox energy in a proton gradient.</text>
</comment>
<feature type="transmembrane region" description="Helical" evidence="8">
    <location>
        <begin position="71"/>
        <end position="97"/>
    </location>
</feature>
<name>A0A0J9EAX6_9RHOB</name>
<dbReference type="InterPro" id="IPR003918">
    <property type="entry name" value="NADH_UbQ_OxRdtase"/>
</dbReference>
<evidence type="ECO:0000313" key="10">
    <source>
        <dbReference type="EMBL" id="KMW59932.1"/>
    </source>
</evidence>
<organism evidence="10 11">
    <name type="scientific">Candidatus Rhodobacter oscarellae</name>
    <dbReference type="NCBI Taxonomy" id="1675527"/>
    <lineage>
        <taxon>Bacteria</taxon>
        <taxon>Pseudomonadati</taxon>
        <taxon>Pseudomonadota</taxon>
        <taxon>Alphaproteobacteria</taxon>
        <taxon>Rhodobacterales</taxon>
        <taxon>Rhodobacter group</taxon>
        <taxon>Rhodobacter</taxon>
    </lineage>
</organism>
<dbReference type="NCBIfam" id="TIGR01972">
    <property type="entry name" value="NDH_I_M"/>
    <property type="match status" value="1"/>
</dbReference>
<feature type="transmembrane region" description="Helical" evidence="8">
    <location>
        <begin position="163"/>
        <end position="186"/>
    </location>
</feature>
<comment type="caution">
    <text evidence="10">The sequence shown here is derived from an EMBL/GenBank/DDBJ whole genome shotgun (WGS) entry which is preliminary data.</text>
</comment>
<feature type="transmembrane region" description="Helical" evidence="8">
    <location>
        <begin position="238"/>
        <end position="259"/>
    </location>
</feature>
<dbReference type="EC" id="1.6.5.3" evidence="10"/>
<evidence type="ECO:0000256" key="6">
    <source>
        <dbReference type="ARBA" id="ARBA00023136"/>
    </source>
</evidence>
<keyword evidence="10" id="KW-0560">Oxidoreductase</keyword>
<evidence type="ECO:0000256" key="2">
    <source>
        <dbReference type="ARBA" id="ARBA00004127"/>
    </source>
</evidence>